<dbReference type="SMART" id="SM00220">
    <property type="entry name" value="S_TKc"/>
    <property type="match status" value="1"/>
</dbReference>
<feature type="domain" description="Protein kinase" evidence="2">
    <location>
        <begin position="44"/>
        <end position="481"/>
    </location>
</feature>
<feature type="compositionally biased region" description="Polar residues" evidence="1">
    <location>
        <begin position="292"/>
        <end position="304"/>
    </location>
</feature>
<dbReference type="PANTHER" id="PTHR24347">
    <property type="entry name" value="SERINE/THREONINE-PROTEIN KINASE"/>
    <property type="match status" value="1"/>
</dbReference>
<evidence type="ECO:0000259" key="2">
    <source>
        <dbReference type="PROSITE" id="PS50011"/>
    </source>
</evidence>
<dbReference type="InterPro" id="IPR011009">
    <property type="entry name" value="Kinase-like_dom_sf"/>
</dbReference>
<sequence length="583" mass="64932">MQASRLATERLTDPDVRRTYQNCLLESLPNAPPSGVNAYWDEIATSLHNAGNFAFGTAPPGALKHWISDQTVALLKSRRNTPAGPKHNLMRRIIRRQVKVSVQADREVWWTQKAKEMEEAQKTSNARGLLQLIRATAPQKPPILRERTFSASERARLDREISILRLVRHPGIIELYAVAESPSILFLITELCEGSSLAHCLENLPSKTGLEENVVVEILRQVTAALSYLHNRGIIHRDLKPCNIMLLHKVNLSYRKLSYDKPTTKDSRSEPETYNARKIINVRSVPVITDVDLTQVQRNPQNRGPSRPRFLRGSGKHPASASSLLTQAPEDRARRYAPSAPTSANSASRPTHTSPSPFQIRTKIIDFGLAIEVRKNEEPLGNPCGTPLYMAPEVLSGRSYTRQCDVWSLGILTYQLLTRQIPFTAQTEEQLLEQMNASEIRSHILSLHCITPLAQSCLLRILHMDPAYRYSASELLLDPWISQFGISNCDEAPSGADSRRQCSTEIQNDKFARGSLSKFSVDFSVSRGATAGVSSRPPSVGLGHSGSTFSATNVLELMKQYHKELASSRAEVSQKTKTDSTSM</sequence>
<name>H2KNY4_CLOSI</name>
<reference evidence="3" key="1">
    <citation type="journal article" date="2011" name="Genome Biol.">
        <title>The draft genome of the carcinogenic human liver fluke Clonorchis sinensis.</title>
        <authorList>
            <person name="Wang X."/>
            <person name="Chen W."/>
            <person name="Huang Y."/>
            <person name="Sun J."/>
            <person name="Men J."/>
            <person name="Liu H."/>
            <person name="Luo F."/>
            <person name="Guo L."/>
            <person name="Lv X."/>
            <person name="Deng C."/>
            <person name="Zhou C."/>
            <person name="Fan Y."/>
            <person name="Li X."/>
            <person name="Huang L."/>
            <person name="Hu Y."/>
            <person name="Liang C."/>
            <person name="Hu X."/>
            <person name="Xu J."/>
            <person name="Yu X."/>
        </authorList>
    </citation>
    <scope>NUCLEOTIDE SEQUENCE [LARGE SCALE GENOMIC DNA]</scope>
    <source>
        <strain evidence="3">Henan</strain>
    </source>
</reference>
<reference key="2">
    <citation type="submission" date="2011-10" db="EMBL/GenBank/DDBJ databases">
        <title>The genome and transcriptome sequence of Clonorchis sinensis provide insights into the carcinogenic liver fluke.</title>
        <authorList>
            <person name="Wang X."/>
            <person name="Huang Y."/>
            <person name="Chen W."/>
            <person name="Liu H."/>
            <person name="Guo L."/>
            <person name="Chen Y."/>
            <person name="Luo F."/>
            <person name="Zhou W."/>
            <person name="Sun J."/>
            <person name="Mao Q."/>
            <person name="Liang P."/>
            <person name="Zhou C."/>
            <person name="Tian Y."/>
            <person name="Men J."/>
            <person name="Lv X."/>
            <person name="Huang L."/>
            <person name="Zhou J."/>
            <person name="Hu Y."/>
            <person name="Li R."/>
            <person name="Zhang F."/>
            <person name="Lei H."/>
            <person name="Li X."/>
            <person name="Hu X."/>
            <person name="Liang C."/>
            <person name="Xu J."/>
            <person name="Wu Z."/>
            <person name="Yu X."/>
        </authorList>
    </citation>
    <scope>NUCLEOTIDE SEQUENCE</scope>
    <source>
        <strain>Henan</strain>
    </source>
</reference>
<evidence type="ECO:0000313" key="4">
    <source>
        <dbReference type="Proteomes" id="UP000008909"/>
    </source>
</evidence>
<keyword evidence="3" id="KW-0418">Kinase</keyword>
<evidence type="ECO:0000256" key="1">
    <source>
        <dbReference type="SAM" id="MobiDB-lite"/>
    </source>
</evidence>
<dbReference type="GO" id="GO:0004672">
    <property type="term" value="F:protein kinase activity"/>
    <property type="evidence" value="ECO:0007669"/>
    <property type="project" value="InterPro"/>
</dbReference>
<keyword evidence="3" id="KW-0808">Transferase</keyword>
<evidence type="ECO:0000313" key="3">
    <source>
        <dbReference type="EMBL" id="GAA37039.2"/>
    </source>
</evidence>
<dbReference type="PROSITE" id="PS00108">
    <property type="entry name" value="PROTEIN_KINASE_ST"/>
    <property type="match status" value="1"/>
</dbReference>
<feature type="region of interest" description="Disordered" evidence="1">
    <location>
        <begin position="292"/>
        <end position="357"/>
    </location>
</feature>
<gene>
    <name evidence="3" type="ORF">CLF_100999</name>
</gene>
<dbReference type="EMBL" id="DF142861">
    <property type="protein sequence ID" value="GAA37039.2"/>
    <property type="molecule type" value="Genomic_DNA"/>
</dbReference>
<dbReference type="PROSITE" id="PS50011">
    <property type="entry name" value="PROTEIN_KINASE_DOM"/>
    <property type="match status" value="1"/>
</dbReference>
<dbReference type="Gene3D" id="1.10.510.10">
    <property type="entry name" value="Transferase(Phosphotransferase) domain 1"/>
    <property type="match status" value="2"/>
</dbReference>
<dbReference type="SUPFAM" id="SSF56112">
    <property type="entry name" value="Protein kinase-like (PK-like)"/>
    <property type="match status" value="1"/>
</dbReference>
<organism evidence="3 4">
    <name type="scientific">Clonorchis sinensis</name>
    <name type="common">Chinese liver fluke</name>
    <dbReference type="NCBI Taxonomy" id="79923"/>
    <lineage>
        <taxon>Eukaryota</taxon>
        <taxon>Metazoa</taxon>
        <taxon>Spiralia</taxon>
        <taxon>Lophotrochozoa</taxon>
        <taxon>Platyhelminthes</taxon>
        <taxon>Trematoda</taxon>
        <taxon>Digenea</taxon>
        <taxon>Opisthorchiida</taxon>
        <taxon>Opisthorchiata</taxon>
        <taxon>Opisthorchiidae</taxon>
        <taxon>Clonorchis</taxon>
    </lineage>
</organism>
<dbReference type="Proteomes" id="UP000008909">
    <property type="component" value="Unassembled WGS sequence"/>
</dbReference>
<dbReference type="InterPro" id="IPR008271">
    <property type="entry name" value="Ser/Thr_kinase_AS"/>
</dbReference>
<accession>H2KNY4</accession>
<protein>
    <submittedName>
        <fullName evidence="3">Serine/threonine kinase 33</fullName>
    </submittedName>
</protein>
<feature type="compositionally biased region" description="Low complexity" evidence="1">
    <location>
        <begin position="337"/>
        <end position="350"/>
    </location>
</feature>
<dbReference type="InterPro" id="IPR000719">
    <property type="entry name" value="Prot_kinase_dom"/>
</dbReference>
<proteinExistence type="predicted"/>
<dbReference type="AlphaFoldDB" id="H2KNY4"/>
<dbReference type="Pfam" id="PF00069">
    <property type="entry name" value="Pkinase"/>
    <property type="match status" value="2"/>
</dbReference>
<keyword evidence="4" id="KW-1185">Reference proteome</keyword>
<dbReference type="GO" id="GO:0005524">
    <property type="term" value="F:ATP binding"/>
    <property type="evidence" value="ECO:0007669"/>
    <property type="project" value="InterPro"/>
</dbReference>